<dbReference type="InterPro" id="IPR012337">
    <property type="entry name" value="RNaseH-like_sf"/>
</dbReference>
<dbReference type="SUPFAM" id="SSF53098">
    <property type="entry name" value="Ribonuclease H-like"/>
    <property type="match status" value="1"/>
</dbReference>
<gene>
    <name evidence="2" type="ORF">JYK00_02520</name>
</gene>
<proteinExistence type="predicted"/>
<feature type="domain" description="RNase H type-1" evidence="1">
    <location>
        <begin position="1"/>
        <end position="133"/>
    </location>
</feature>
<name>A0ABX7S9M7_9BACT</name>
<evidence type="ECO:0000313" key="2">
    <source>
        <dbReference type="EMBL" id="QTA38417.1"/>
    </source>
</evidence>
<accession>A0ABX7S9M7</accession>
<dbReference type="PROSITE" id="PS50879">
    <property type="entry name" value="RNASE_H_1"/>
    <property type="match status" value="1"/>
</dbReference>
<organism evidence="2 3">
    <name type="scientific">Thermosipho ferrireducens</name>
    <dbReference type="NCBI Taxonomy" id="2571116"/>
    <lineage>
        <taxon>Bacteria</taxon>
        <taxon>Thermotogati</taxon>
        <taxon>Thermotogota</taxon>
        <taxon>Thermotogae</taxon>
        <taxon>Thermotogales</taxon>
        <taxon>Fervidobacteriaceae</taxon>
        <taxon>Thermosipho</taxon>
    </lineage>
</organism>
<keyword evidence="3" id="KW-1185">Reference proteome</keyword>
<dbReference type="Pfam" id="PF00075">
    <property type="entry name" value="RNase_H"/>
    <property type="match status" value="1"/>
</dbReference>
<dbReference type="Proteomes" id="UP000671862">
    <property type="component" value="Chromosome"/>
</dbReference>
<protein>
    <submittedName>
        <fullName evidence="2">Reverse transcriptase-like protein</fullName>
    </submittedName>
</protein>
<dbReference type="InterPro" id="IPR002156">
    <property type="entry name" value="RNaseH_domain"/>
</dbReference>
<sequence>MKLYVDGSYSDLFKVASYAFCLVDDEENILKIKKGARYLKKGNSVISEIIGTIEALKYCAKNNIKNVVIYHDYNELPMFASKYRRTKNPIINAYIKTLSKMREDTNISFKKVTAHKDDKYNNLVDKLSREHMQEYIEKNIIPKLMKNDNLVKNSNK</sequence>
<dbReference type="InterPro" id="IPR036397">
    <property type="entry name" value="RNaseH_sf"/>
</dbReference>
<reference evidence="2 3" key="1">
    <citation type="submission" date="2021-03" db="EMBL/GenBank/DDBJ databases">
        <title>Thermosipho ferrireducens sp.nov., an anaerobic thermophilic iron-reducing bacterium isolated from a deep-sea hydrothermal sulfide deposits.</title>
        <authorList>
            <person name="Zeng X."/>
            <person name="Chen Y."/>
            <person name="Shao Z."/>
        </authorList>
    </citation>
    <scope>NUCLEOTIDE SEQUENCE [LARGE SCALE GENOMIC DNA]</scope>
    <source>
        <strain evidence="2 3">JL129W03</strain>
    </source>
</reference>
<dbReference type="EMBL" id="CP071446">
    <property type="protein sequence ID" value="QTA38417.1"/>
    <property type="molecule type" value="Genomic_DNA"/>
</dbReference>
<evidence type="ECO:0000313" key="3">
    <source>
        <dbReference type="Proteomes" id="UP000671862"/>
    </source>
</evidence>
<evidence type="ECO:0000259" key="1">
    <source>
        <dbReference type="PROSITE" id="PS50879"/>
    </source>
</evidence>
<dbReference type="Gene3D" id="3.30.420.10">
    <property type="entry name" value="Ribonuclease H-like superfamily/Ribonuclease H"/>
    <property type="match status" value="1"/>
</dbReference>
<dbReference type="RefSeq" id="WP_207567136.1">
    <property type="nucleotide sequence ID" value="NZ_CP071446.1"/>
</dbReference>